<protein>
    <submittedName>
        <fullName evidence="2">Uncharacterized protein</fullName>
    </submittedName>
</protein>
<keyword evidence="3" id="KW-1185">Reference proteome</keyword>
<gene>
    <name evidence="2" type="ORF">JAAARDRAFT_401445</name>
</gene>
<evidence type="ECO:0000313" key="3">
    <source>
        <dbReference type="Proteomes" id="UP000027265"/>
    </source>
</evidence>
<name>A0A067PWF0_9AGAM</name>
<dbReference type="InParanoid" id="A0A067PWF0"/>
<evidence type="ECO:0000313" key="2">
    <source>
        <dbReference type="EMBL" id="KDQ54676.1"/>
    </source>
</evidence>
<dbReference type="AlphaFoldDB" id="A0A067PWF0"/>
<reference evidence="3" key="1">
    <citation type="journal article" date="2014" name="Proc. Natl. Acad. Sci. U.S.A.">
        <title>Extensive sampling of basidiomycete genomes demonstrates inadequacy of the white-rot/brown-rot paradigm for wood decay fungi.</title>
        <authorList>
            <person name="Riley R."/>
            <person name="Salamov A.A."/>
            <person name="Brown D.W."/>
            <person name="Nagy L.G."/>
            <person name="Floudas D."/>
            <person name="Held B.W."/>
            <person name="Levasseur A."/>
            <person name="Lombard V."/>
            <person name="Morin E."/>
            <person name="Otillar R."/>
            <person name="Lindquist E.A."/>
            <person name="Sun H."/>
            <person name="LaButti K.M."/>
            <person name="Schmutz J."/>
            <person name="Jabbour D."/>
            <person name="Luo H."/>
            <person name="Baker S.E."/>
            <person name="Pisabarro A.G."/>
            <person name="Walton J.D."/>
            <person name="Blanchette R.A."/>
            <person name="Henrissat B."/>
            <person name="Martin F."/>
            <person name="Cullen D."/>
            <person name="Hibbett D.S."/>
            <person name="Grigoriev I.V."/>
        </authorList>
    </citation>
    <scope>NUCLEOTIDE SEQUENCE [LARGE SCALE GENOMIC DNA]</scope>
    <source>
        <strain evidence="3">MUCL 33604</strain>
    </source>
</reference>
<sequence length="233" mass="25958">MLGCGRNYKYPTWTVPHHQSFPTTTMSTFTFPSEIWHHISADFIADAIHTICTCTDEPECQWAMTSVTTLAAVSFKVRAVTLDLVMSTLGVPPDSKTPVEDTRTRFEFLRTVGLRALYGLTPNHIPSRRFVGLSVAKGSHLLQGYSLYLSATTLRRTFMDESASPHPSLTAAHRGQTGDEVIDDETSVSTKITQYSLKALDMALLECRQVIPERMSFHLRRAVGDEIAAIHLN</sequence>
<evidence type="ECO:0000256" key="1">
    <source>
        <dbReference type="SAM" id="MobiDB-lite"/>
    </source>
</evidence>
<proteinExistence type="predicted"/>
<dbReference type="Proteomes" id="UP000027265">
    <property type="component" value="Unassembled WGS sequence"/>
</dbReference>
<dbReference type="EMBL" id="KL197728">
    <property type="protein sequence ID" value="KDQ54676.1"/>
    <property type="molecule type" value="Genomic_DNA"/>
</dbReference>
<dbReference type="HOGENOM" id="CLU_1190061_0_0_1"/>
<feature type="region of interest" description="Disordered" evidence="1">
    <location>
        <begin position="160"/>
        <end position="179"/>
    </location>
</feature>
<dbReference type="OrthoDB" id="2999415at2759"/>
<accession>A0A067PWF0</accession>
<organism evidence="2 3">
    <name type="scientific">Jaapia argillacea MUCL 33604</name>
    <dbReference type="NCBI Taxonomy" id="933084"/>
    <lineage>
        <taxon>Eukaryota</taxon>
        <taxon>Fungi</taxon>
        <taxon>Dikarya</taxon>
        <taxon>Basidiomycota</taxon>
        <taxon>Agaricomycotina</taxon>
        <taxon>Agaricomycetes</taxon>
        <taxon>Agaricomycetidae</taxon>
        <taxon>Jaapiales</taxon>
        <taxon>Jaapiaceae</taxon>
        <taxon>Jaapia</taxon>
    </lineage>
</organism>